<keyword evidence="3" id="KW-0614">Plasmid</keyword>
<proteinExistence type="inferred from homology"/>
<dbReference type="InterPro" id="IPR000989">
    <property type="entry name" value="Rep"/>
</dbReference>
<protein>
    <submittedName>
        <fullName evidence="3">Plasmid rolling circle replication initiator protein-like protein</fullName>
    </submittedName>
</protein>
<evidence type="ECO:0000256" key="2">
    <source>
        <dbReference type="ARBA" id="ARBA00022705"/>
    </source>
</evidence>
<evidence type="ECO:0000313" key="4">
    <source>
        <dbReference type="EMBL" id="AOM14736.1"/>
    </source>
</evidence>
<dbReference type="Proteomes" id="UP000192743">
    <property type="component" value="Plasmid p12509"/>
</dbReference>
<comment type="similarity">
    <text evidence="1">Belongs to the Gram-positive plasmids replication protein type 1 family.</text>
</comment>
<dbReference type="AlphaFoldDB" id="A0A9W3XCF0"/>
<gene>
    <name evidence="3" type="ORF">BTI247_64040</name>
    <name evidence="4" type="ORF">BTI247_64070</name>
</gene>
<dbReference type="GO" id="GO:0003677">
    <property type="term" value="F:DNA binding"/>
    <property type="evidence" value="ECO:0007669"/>
    <property type="project" value="InterPro"/>
</dbReference>
<dbReference type="EMBL" id="CP015256">
    <property type="protein sequence ID" value="AOM14733.1"/>
    <property type="molecule type" value="Genomic_DNA"/>
</dbReference>
<name>A0A9W3XCF0_BACTU</name>
<dbReference type="Pfam" id="PF01446">
    <property type="entry name" value="Rep_1"/>
    <property type="match status" value="1"/>
</dbReference>
<organism evidence="3 5">
    <name type="scientific">Bacillus thuringiensis Bt18247</name>
    <dbReference type="NCBI Taxonomy" id="1423143"/>
    <lineage>
        <taxon>Bacteria</taxon>
        <taxon>Bacillati</taxon>
        <taxon>Bacillota</taxon>
        <taxon>Bacilli</taxon>
        <taxon>Bacillales</taxon>
        <taxon>Bacillaceae</taxon>
        <taxon>Bacillus</taxon>
        <taxon>Bacillus cereus group</taxon>
    </lineage>
</organism>
<dbReference type="RefSeq" id="WP_069356941.1">
    <property type="nucleotide sequence ID" value="NZ_CP015256.1"/>
</dbReference>
<dbReference type="GO" id="GO:0006260">
    <property type="term" value="P:DNA replication"/>
    <property type="evidence" value="ECO:0007669"/>
    <property type="project" value="UniProtKB-KW"/>
</dbReference>
<evidence type="ECO:0000313" key="5">
    <source>
        <dbReference type="Proteomes" id="UP000192743"/>
    </source>
</evidence>
<evidence type="ECO:0000313" key="3">
    <source>
        <dbReference type="EMBL" id="AOM14733.1"/>
    </source>
</evidence>
<geneLocation type="plasmid" evidence="3 5">
    <name>p12509</name>
</geneLocation>
<dbReference type="EMBL" id="CP015256">
    <property type="protein sequence ID" value="AOM14736.1"/>
    <property type="molecule type" value="Genomic_DNA"/>
</dbReference>
<evidence type="ECO:0000256" key="1">
    <source>
        <dbReference type="ARBA" id="ARBA00008909"/>
    </source>
</evidence>
<sequence length="318" mass="38018">MTNKKQDTIVGRYQPKKKQNLKIYAFIENKLSEGGRELFKDCSTFNQFIATRDKEKNKLIASNPCKNRFCPICAWRKACKDAMKIATMMEAVKIEEKKEFLFLTLTTPNIKADMVRNEIDRFNKAFNKLFKRRNVARSIKGYIRKLEMTYNKERDDYNPHFHVLLCIDKNYFKRKELYIKQNEWLSMWREATDLSEITQVHIQKVELIREGNAVAEVAKYSAKDYEMASSQDVFDVFYFGLKGRQLIVYSGMFKEYALKYENGELDKYKSKDENEYFYKIIARWNSDLLKFHQEYVELTEEEKLQYNGSLQEEIEIEK</sequence>
<accession>A0A9W3XCF0</accession>
<reference evidence="3 5" key="1">
    <citation type="submission" date="2016-02" db="EMBL/GenBank/DDBJ databases">
        <title>Comparative analysis of three nematocidal Bacillus thuringiensis strains.</title>
        <authorList>
            <person name="Hollensteiner J."/>
            <person name="Kloesener M."/>
            <person name="Bunk B."/>
            <person name="Sproeer C."/>
            <person name="Rosenstiel P."/>
            <person name="Schulte-Iserlohe R."/>
            <person name="Schulenburg H."/>
            <person name="Liesegang H."/>
        </authorList>
    </citation>
    <scope>NUCLEOTIDE SEQUENCE [LARGE SCALE GENOMIC DNA]</scope>
    <source>
        <strain evidence="3 5">Bt18247</strain>
        <plasmid evidence="3 5">p12509</plasmid>
    </source>
</reference>
<keyword evidence="2" id="KW-0235">DNA replication</keyword>